<dbReference type="Proteomes" id="UP001458880">
    <property type="component" value="Unassembled WGS sequence"/>
</dbReference>
<protein>
    <submittedName>
        <fullName evidence="2">Uncharacterized protein</fullName>
    </submittedName>
</protein>
<name>A0AAW1JEW6_POPJA</name>
<reference evidence="2 3" key="1">
    <citation type="journal article" date="2024" name="BMC Genomics">
        <title>De novo assembly and annotation of Popillia japonica's genome with initial clues to its potential as an invasive pest.</title>
        <authorList>
            <person name="Cucini C."/>
            <person name="Boschi S."/>
            <person name="Funari R."/>
            <person name="Cardaioli E."/>
            <person name="Iannotti N."/>
            <person name="Marturano G."/>
            <person name="Paoli F."/>
            <person name="Bruttini M."/>
            <person name="Carapelli A."/>
            <person name="Frati F."/>
            <person name="Nardi F."/>
        </authorList>
    </citation>
    <scope>NUCLEOTIDE SEQUENCE [LARGE SCALE GENOMIC DNA]</scope>
    <source>
        <strain evidence="2">DMR45628</strain>
    </source>
</reference>
<gene>
    <name evidence="2" type="ORF">QE152_g30237</name>
</gene>
<evidence type="ECO:0000256" key="1">
    <source>
        <dbReference type="SAM" id="MobiDB-lite"/>
    </source>
</evidence>
<comment type="caution">
    <text evidence="2">The sequence shown here is derived from an EMBL/GenBank/DDBJ whole genome shotgun (WGS) entry which is preliminary data.</text>
</comment>
<sequence length="149" mass="17312">MRSDEPSSVYSRKSSRPVRDSSSTGYRPTFTPFVIRVSSTNRNFDRQNFTISVTTRTVFIFENPCSHPRINNRVSPPHSPTSRVQCYKKKVRVPRSEPVVSVPEVPSSKFLFCQKKRHFKGAIKIVIPERNQEIKKKKAKQQPERYEAQ</sequence>
<feature type="region of interest" description="Disordered" evidence="1">
    <location>
        <begin position="130"/>
        <end position="149"/>
    </location>
</feature>
<keyword evidence="3" id="KW-1185">Reference proteome</keyword>
<organism evidence="2 3">
    <name type="scientific">Popillia japonica</name>
    <name type="common">Japanese beetle</name>
    <dbReference type="NCBI Taxonomy" id="7064"/>
    <lineage>
        <taxon>Eukaryota</taxon>
        <taxon>Metazoa</taxon>
        <taxon>Ecdysozoa</taxon>
        <taxon>Arthropoda</taxon>
        <taxon>Hexapoda</taxon>
        <taxon>Insecta</taxon>
        <taxon>Pterygota</taxon>
        <taxon>Neoptera</taxon>
        <taxon>Endopterygota</taxon>
        <taxon>Coleoptera</taxon>
        <taxon>Polyphaga</taxon>
        <taxon>Scarabaeiformia</taxon>
        <taxon>Scarabaeidae</taxon>
        <taxon>Rutelinae</taxon>
        <taxon>Popillia</taxon>
    </lineage>
</organism>
<dbReference type="AlphaFoldDB" id="A0AAW1JEW6"/>
<evidence type="ECO:0000313" key="3">
    <source>
        <dbReference type="Proteomes" id="UP001458880"/>
    </source>
</evidence>
<accession>A0AAW1JEW6</accession>
<dbReference type="EMBL" id="JASPKY010000402">
    <property type="protein sequence ID" value="KAK9701984.1"/>
    <property type="molecule type" value="Genomic_DNA"/>
</dbReference>
<proteinExistence type="predicted"/>
<evidence type="ECO:0000313" key="2">
    <source>
        <dbReference type="EMBL" id="KAK9701984.1"/>
    </source>
</evidence>
<feature type="region of interest" description="Disordered" evidence="1">
    <location>
        <begin position="1"/>
        <end position="24"/>
    </location>
</feature>
<feature type="compositionally biased region" description="Polar residues" evidence="1">
    <location>
        <begin position="1"/>
        <end position="12"/>
    </location>
</feature>